<dbReference type="Proteomes" id="UP000533598">
    <property type="component" value="Unassembled WGS sequence"/>
</dbReference>
<gene>
    <name evidence="5" type="ORF">HNR67_006830</name>
</gene>
<dbReference type="AlphaFoldDB" id="A0A7W7CGB7"/>
<comment type="caution">
    <text evidence="5">The sequence shown here is derived from an EMBL/GenBank/DDBJ whole genome shotgun (WGS) entry which is preliminary data.</text>
</comment>
<dbReference type="EMBL" id="JACHMH010000001">
    <property type="protein sequence ID" value="MBB4680712.1"/>
    <property type="molecule type" value="Genomic_DNA"/>
</dbReference>
<keyword evidence="1" id="KW-0805">Transcription regulation</keyword>
<dbReference type="RefSeq" id="WP_185006722.1">
    <property type="nucleotide sequence ID" value="NZ_BAAAUI010000038.1"/>
</dbReference>
<evidence type="ECO:0000256" key="2">
    <source>
        <dbReference type="ARBA" id="ARBA00023125"/>
    </source>
</evidence>
<evidence type="ECO:0000313" key="5">
    <source>
        <dbReference type="EMBL" id="MBB4680712.1"/>
    </source>
</evidence>
<dbReference type="PROSITE" id="PS50949">
    <property type="entry name" value="HTH_GNTR"/>
    <property type="match status" value="1"/>
</dbReference>
<name>A0A7W7CGB7_9PSEU</name>
<dbReference type="PANTHER" id="PTHR38445:SF9">
    <property type="entry name" value="HTH-TYPE TRANSCRIPTIONAL REPRESSOR YTRA"/>
    <property type="match status" value="1"/>
</dbReference>
<protein>
    <submittedName>
        <fullName evidence="5">DNA-binding transcriptional regulator YhcF (GntR family)</fullName>
    </submittedName>
</protein>
<sequence length="120" mass="12562">MLRVDPDSQVPPWRQLHDQVRTAIAAGTLAPGMALPTVRGLAADLGIAAGTVARAYKELEAAGVVRTAGRKGTVVADQPPAFAPDELPALAEEFVRQARLLGADRVAVFNAVNNAWPVDG</sequence>
<dbReference type="InterPro" id="IPR000524">
    <property type="entry name" value="Tscrpt_reg_HTH_GntR"/>
</dbReference>
<proteinExistence type="predicted"/>
<dbReference type="CDD" id="cd07377">
    <property type="entry name" value="WHTH_GntR"/>
    <property type="match status" value="1"/>
</dbReference>
<evidence type="ECO:0000259" key="4">
    <source>
        <dbReference type="PROSITE" id="PS50949"/>
    </source>
</evidence>
<dbReference type="GO" id="GO:0003700">
    <property type="term" value="F:DNA-binding transcription factor activity"/>
    <property type="evidence" value="ECO:0007669"/>
    <property type="project" value="InterPro"/>
</dbReference>
<dbReference type="InterPro" id="IPR036388">
    <property type="entry name" value="WH-like_DNA-bd_sf"/>
</dbReference>
<evidence type="ECO:0000256" key="3">
    <source>
        <dbReference type="ARBA" id="ARBA00023163"/>
    </source>
</evidence>
<dbReference type="InterPro" id="IPR036390">
    <property type="entry name" value="WH_DNA-bd_sf"/>
</dbReference>
<dbReference type="Pfam" id="PF00392">
    <property type="entry name" value="GntR"/>
    <property type="match status" value="1"/>
</dbReference>
<accession>A0A7W7CGB7</accession>
<dbReference type="Gene3D" id="1.10.10.10">
    <property type="entry name" value="Winged helix-like DNA-binding domain superfamily/Winged helix DNA-binding domain"/>
    <property type="match status" value="1"/>
</dbReference>
<evidence type="ECO:0000313" key="6">
    <source>
        <dbReference type="Proteomes" id="UP000533598"/>
    </source>
</evidence>
<dbReference type="PANTHER" id="PTHR38445">
    <property type="entry name" value="HTH-TYPE TRANSCRIPTIONAL REPRESSOR YTRA"/>
    <property type="match status" value="1"/>
</dbReference>
<dbReference type="SUPFAM" id="SSF46785">
    <property type="entry name" value="Winged helix' DNA-binding domain"/>
    <property type="match status" value="1"/>
</dbReference>
<evidence type="ECO:0000256" key="1">
    <source>
        <dbReference type="ARBA" id="ARBA00023015"/>
    </source>
</evidence>
<keyword evidence="6" id="KW-1185">Reference proteome</keyword>
<reference evidence="5 6" key="1">
    <citation type="submission" date="2020-08" db="EMBL/GenBank/DDBJ databases">
        <title>Sequencing the genomes of 1000 actinobacteria strains.</title>
        <authorList>
            <person name="Klenk H.-P."/>
        </authorList>
    </citation>
    <scope>NUCLEOTIDE SEQUENCE [LARGE SCALE GENOMIC DNA]</scope>
    <source>
        <strain evidence="5 6">DSM 44230</strain>
    </source>
</reference>
<dbReference type="SMART" id="SM00345">
    <property type="entry name" value="HTH_GNTR"/>
    <property type="match status" value="1"/>
</dbReference>
<keyword evidence="2 5" id="KW-0238">DNA-binding</keyword>
<organism evidence="5 6">
    <name type="scientific">Crossiella cryophila</name>
    <dbReference type="NCBI Taxonomy" id="43355"/>
    <lineage>
        <taxon>Bacteria</taxon>
        <taxon>Bacillati</taxon>
        <taxon>Actinomycetota</taxon>
        <taxon>Actinomycetes</taxon>
        <taxon>Pseudonocardiales</taxon>
        <taxon>Pseudonocardiaceae</taxon>
        <taxon>Crossiella</taxon>
    </lineage>
</organism>
<feature type="domain" description="HTH gntR-type" evidence="4">
    <location>
        <begin position="10"/>
        <end position="78"/>
    </location>
</feature>
<keyword evidence="3" id="KW-0804">Transcription</keyword>
<dbReference type="GO" id="GO:0003677">
    <property type="term" value="F:DNA binding"/>
    <property type="evidence" value="ECO:0007669"/>
    <property type="project" value="UniProtKB-KW"/>
</dbReference>